<accession>A0ABY8QY80</accession>
<sequence length="169" mass="18136">MVNFTVIESPIGELTLVGCRAGLTGLYMTEHRHAPDAATFGEPLTGAWARAEFGAAIDQLQEYFAGERTEFDLPHAGRGTPFQRLVWKALCDVPYGQTISYAQLAARIGNPQAVRAVGLANGRNPISIVVPCHRVIGANGSLTGYGGGVDRKRFLLDLEKMSTVPALLP</sequence>
<comment type="miscellaneous">
    <text evidence="8">This enzyme catalyzes only one turnover and therefore is not strictly catalytic. According to one definition, an enzyme is a biocatalyst that acts repeatedly and over many reaction cycles.</text>
</comment>
<keyword evidence="2 8" id="KW-0963">Cytoplasm</keyword>
<evidence type="ECO:0000313" key="11">
    <source>
        <dbReference type="EMBL" id="WGW13995.1"/>
    </source>
</evidence>
<dbReference type="EC" id="2.1.1.63" evidence="8"/>
<evidence type="ECO:0000256" key="7">
    <source>
        <dbReference type="ARBA" id="ARBA00049348"/>
    </source>
</evidence>
<evidence type="ECO:0000256" key="1">
    <source>
        <dbReference type="ARBA" id="ARBA00001286"/>
    </source>
</evidence>
<dbReference type="Proteomes" id="UP001209083">
    <property type="component" value="Chromosome"/>
</dbReference>
<dbReference type="PANTHER" id="PTHR10815">
    <property type="entry name" value="METHYLATED-DNA--PROTEIN-CYSTEINE METHYLTRANSFERASE"/>
    <property type="match status" value="1"/>
</dbReference>
<dbReference type="GO" id="GO:0003908">
    <property type="term" value="F:methylated-DNA-[protein]-cysteine S-methyltransferase activity"/>
    <property type="evidence" value="ECO:0007669"/>
    <property type="project" value="UniProtKB-EC"/>
</dbReference>
<evidence type="ECO:0000313" key="12">
    <source>
        <dbReference type="Proteomes" id="UP001209083"/>
    </source>
</evidence>
<evidence type="ECO:0000256" key="6">
    <source>
        <dbReference type="ARBA" id="ARBA00023204"/>
    </source>
</evidence>
<keyword evidence="3 8" id="KW-0489">Methyltransferase</keyword>
<evidence type="ECO:0000259" key="10">
    <source>
        <dbReference type="Pfam" id="PF02870"/>
    </source>
</evidence>
<feature type="domain" description="Methylated-DNA-[protein]-cysteine S-methyltransferase DNA binding" evidence="9">
    <location>
        <begin position="81"/>
        <end position="160"/>
    </location>
</feature>
<evidence type="ECO:0000256" key="2">
    <source>
        <dbReference type="ARBA" id="ARBA00022490"/>
    </source>
</evidence>
<dbReference type="PROSITE" id="PS00374">
    <property type="entry name" value="MGMT"/>
    <property type="match status" value="1"/>
</dbReference>
<organism evidence="11 12">
    <name type="scientific">Saxibacter everestensis</name>
    <dbReference type="NCBI Taxonomy" id="2909229"/>
    <lineage>
        <taxon>Bacteria</taxon>
        <taxon>Bacillati</taxon>
        <taxon>Actinomycetota</taxon>
        <taxon>Actinomycetes</taxon>
        <taxon>Micrococcales</taxon>
        <taxon>Brevibacteriaceae</taxon>
        <taxon>Saxibacter</taxon>
    </lineage>
</organism>
<comment type="function">
    <text evidence="8">Involved in the cellular defense against the biological effects of O6-methylguanine (O6-MeG) and O4-methylthymine (O4-MeT) in DNA. Repairs the methylated nucleobase in DNA by stoichiometrically transferring the methyl group to a cysteine residue in the enzyme. This is a suicide reaction: the enzyme is irreversibly inactivated.</text>
</comment>
<keyword evidence="12" id="KW-1185">Reference proteome</keyword>
<dbReference type="InterPro" id="IPR036388">
    <property type="entry name" value="WH-like_DNA-bd_sf"/>
</dbReference>
<dbReference type="NCBIfam" id="TIGR00589">
    <property type="entry name" value="ogt"/>
    <property type="match status" value="1"/>
</dbReference>
<evidence type="ECO:0000256" key="3">
    <source>
        <dbReference type="ARBA" id="ARBA00022603"/>
    </source>
</evidence>
<dbReference type="Pfam" id="PF02870">
    <property type="entry name" value="Methyltransf_1N"/>
    <property type="match status" value="1"/>
</dbReference>
<dbReference type="InterPro" id="IPR008332">
    <property type="entry name" value="MethylG_MeTrfase_N"/>
</dbReference>
<dbReference type="Gene3D" id="3.30.160.70">
    <property type="entry name" value="Methylated DNA-protein cysteine methyltransferase domain"/>
    <property type="match status" value="1"/>
</dbReference>
<protein>
    <recommendedName>
        <fullName evidence="8">Methylated-DNA--protein-cysteine methyltransferase</fullName>
        <ecNumber evidence="8">2.1.1.63</ecNumber>
    </recommendedName>
    <alternativeName>
        <fullName evidence="8">6-O-methylguanine-DNA methyltransferase</fullName>
        <shortName evidence="8">MGMT</shortName>
    </alternativeName>
    <alternativeName>
        <fullName evidence="8">O-6-methylguanine-DNA-alkyltransferase</fullName>
    </alternativeName>
</protein>
<evidence type="ECO:0000256" key="8">
    <source>
        <dbReference type="HAMAP-Rule" id="MF_00772"/>
    </source>
</evidence>
<dbReference type="Gene3D" id="1.10.10.10">
    <property type="entry name" value="Winged helix-like DNA-binding domain superfamily/Winged helix DNA-binding domain"/>
    <property type="match status" value="1"/>
</dbReference>
<keyword evidence="6 8" id="KW-0234">DNA repair</keyword>
<comment type="similarity">
    <text evidence="8">Belongs to the MGMT family.</text>
</comment>
<dbReference type="InterPro" id="IPR023546">
    <property type="entry name" value="MGMT"/>
</dbReference>
<dbReference type="EMBL" id="CP090958">
    <property type="protein sequence ID" value="WGW13995.1"/>
    <property type="molecule type" value="Genomic_DNA"/>
</dbReference>
<dbReference type="InterPro" id="IPR014048">
    <property type="entry name" value="MethylDNA_cys_MeTrfase_DNA-bd"/>
</dbReference>
<dbReference type="InterPro" id="IPR036631">
    <property type="entry name" value="MGMT_N_sf"/>
</dbReference>
<dbReference type="SUPFAM" id="SSF53155">
    <property type="entry name" value="Methylated DNA-protein cysteine methyltransferase domain"/>
    <property type="match status" value="1"/>
</dbReference>
<reference evidence="11 12" key="1">
    <citation type="submission" date="2023-05" db="EMBL/GenBank/DDBJ databases">
        <title>Lithophilousrod everest ZFBP1038 complete genpme.</title>
        <authorList>
            <person name="Tian M."/>
        </authorList>
    </citation>
    <scope>NUCLEOTIDE SEQUENCE [LARGE SCALE GENOMIC DNA]</scope>
    <source>
        <strain evidence="11 12">ZFBP1038</strain>
    </source>
</reference>
<comment type="catalytic activity">
    <reaction evidence="1 8">
        <text>a 4-O-methyl-thymidine in DNA + L-cysteinyl-[protein] = a thymidine in DNA + S-methyl-L-cysteinyl-[protein]</text>
        <dbReference type="Rhea" id="RHEA:53428"/>
        <dbReference type="Rhea" id="RHEA-COMP:10131"/>
        <dbReference type="Rhea" id="RHEA-COMP:10132"/>
        <dbReference type="Rhea" id="RHEA-COMP:13555"/>
        <dbReference type="Rhea" id="RHEA-COMP:13556"/>
        <dbReference type="ChEBI" id="CHEBI:29950"/>
        <dbReference type="ChEBI" id="CHEBI:82612"/>
        <dbReference type="ChEBI" id="CHEBI:137386"/>
        <dbReference type="ChEBI" id="CHEBI:137387"/>
        <dbReference type="EC" id="2.1.1.63"/>
    </reaction>
</comment>
<dbReference type="GO" id="GO:0032259">
    <property type="term" value="P:methylation"/>
    <property type="evidence" value="ECO:0007669"/>
    <property type="project" value="UniProtKB-KW"/>
</dbReference>
<dbReference type="Pfam" id="PF01035">
    <property type="entry name" value="DNA_binding_1"/>
    <property type="match status" value="1"/>
</dbReference>
<evidence type="ECO:0000256" key="5">
    <source>
        <dbReference type="ARBA" id="ARBA00022763"/>
    </source>
</evidence>
<dbReference type="CDD" id="cd06445">
    <property type="entry name" value="ATase"/>
    <property type="match status" value="1"/>
</dbReference>
<feature type="active site" description="Nucleophile; methyl group acceptor" evidence="8">
    <location>
        <position position="132"/>
    </location>
</feature>
<dbReference type="InterPro" id="IPR036217">
    <property type="entry name" value="MethylDNA_cys_MeTrfase_DNAb"/>
</dbReference>
<comment type="catalytic activity">
    <reaction evidence="7 8">
        <text>a 6-O-methyl-2'-deoxyguanosine in DNA + L-cysteinyl-[protein] = S-methyl-L-cysteinyl-[protein] + a 2'-deoxyguanosine in DNA</text>
        <dbReference type="Rhea" id="RHEA:24000"/>
        <dbReference type="Rhea" id="RHEA-COMP:10131"/>
        <dbReference type="Rhea" id="RHEA-COMP:10132"/>
        <dbReference type="Rhea" id="RHEA-COMP:11367"/>
        <dbReference type="Rhea" id="RHEA-COMP:11368"/>
        <dbReference type="ChEBI" id="CHEBI:29950"/>
        <dbReference type="ChEBI" id="CHEBI:82612"/>
        <dbReference type="ChEBI" id="CHEBI:85445"/>
        <dbReference type="ChEBI" id="CHEBI:85448"/>
        <dbReference type="EC" id="2.1.1.63"/>
    </reaction>
</comment>
<keyword evidence="5 8" id="KW-0227">DNA damage</keyword>
<keyword evidence="4 8" id="KW-0808">Transferase</keyword>
<proteinExistence type="inferred from homology"/>
<dbReference type="HAMAP" id="MF_00772">
    <property type="entry name" value="OGT"/>
    <property type="match status" value="1"/>
</dbReference>
<feature type="domain" description="Methylguanine DNA methyltransferase ribonuclease-like" evidence="10">
    <location>
        <begin position="4"/>
        <end position="74"/>
    </location>
</feature>
<gene>
    <name evidence="11" type="ORF">LWF01_03715</name>
</gene>
<evidence type="ECO:0000259" key="9">
    <source>
        <dbReference type="Pfam" id="PF01035"/>
    </source>
</evidence>
<dbReference type="PANTHER" id="PTHR10815:SF5">
    <property type="entry name" value="METHYLATED-DNA--PROTEIN-CYSTEINE METHYLTRANSFERASE"/>
    <property type="match status" value="1"/>
</dbReference>
<name>A0ABY8QY80_9MICO</name>
<dbReference type="SUPFAM" id="SSF46767">
    <property type="entry name" value="Methylated DNA-protein cysteine methyltransferase, C-terminal domain"/>
    <property type="match status" value="1"/>
</dbReference>
<evidence type="ECO:0000256" key="4">
    <source>
        <dbReference type="ARBA" id="ARBA00022679"/>
    </source>
</evidence>
<comment type="subcellular location">
    <subcellularLocation>
        <location evidence="8">Cytoplasm</location>
    </subcellularLocation>
</comment>
<dbReference type="InterPro" id="IPR001497">
    <property type="entry name" value="MethylDNA_cys_MeTrfase_AS"/>
</dbReference>